<protein>
    <submittedName>
        <fullName evidence="1">31666_t:CDS:1</fullName>
    </submittedName>
</protein>
<accession>A0ABN7WEL2</accession>
<sequence length="39" mass="4691">EVDFNVFEIDEEKIKIRLIERICSDITEYNDELAAKILY</sequence>
<proteinExistence type="predicted"/>
<gene>
    <name evidence="1" type="ORF">GMARGA_LOCUS30082</name>
</gene>
<keyword evidence="2" id="KW-1185">Reference proteome</keyword>
<feature type="non-terminal residue" evidence="1">
    <location>
        <position position="1"/>
    </location>
</feature>
<comment type="caution">
    <text evidence="1">The sequence shown here is derived from an EMBL/GenBank/DDBJ whole genome shotgun (WGS) entry which is preliminary data.</text>
</comment>
<organism evidence="1 2">
    <name type="scientific">Gigaspora margarita</name>
    <dbReference type="NCBI Taxonomy" id="4874"/>
    <lineage>
        <taxon>Eukaryota</taxon>
        <taxon>Fungi</taxon>
        <taxon>Fungi incertae sedis</taxon>
        <taxon>Mucoromycota</taxon>
        <taxon>Glomeromycotina</taxon>
        <taxon>Glomeromycetes</taxon>
        <taxon>Diversisporales</taxon>
        <taxon>Gigasporaceae</taxon>
        <taxon>Gigaspora</taxon>
    </lineage>
</organism>
<dbReference type="Proteomes" id="UP000789901">
    <property type="component" value="Unassembled WGS sequence"/>
</dbReference>
<evidence type="ECO:0000313" key="2">
    <source>
        <dbReference type="Proteomes" id="UP000789901"/>
    </source>
</evidence>
<dbReference type="EMBL" id="CAJVQB010041740">
    <property type="protein sequence ID" value="CAG8829807.1"/>
    <property type="molecule type" value="Genomic_DNA"/>
</dbReference>
<reference evidence="1 2" key="1">
    <citation type="submission" date="2021-06" db="EMBL/GenBank/DDBJ databases">
        <authorList>
            <person name="Kallberg Y."/>
            <person name="Tangrot J."/>
            <person name="Rosling A."/>
        </authorList>
    </citation>
    <scope>NUCLEOTIDE SEQUENCE [LARGE SCALE GENOMIC DNA]</scope>
    <source>
        <strain evidence="1 2">120-4 pot B 10/14</strain>
    </source>
</reference>
<name>A0ABN7WEL2_GIGMA</name>
<evidence type="ECO:0000313" key="1">
    <source>
        <dbReference type="EMBL" id="CAG8829807.1"/>
    </source>
</evidence>